<dbReference type="PANTHER" id="PTHR22945:SF96">
    <property type="entry name" value="SERPENTINE RECEPTOR, CLASS D (DELTA)"/>
    <property type="match status" value="1"/>
</dbReference>
<comment type="similarity">
    <text evidence="2">Belongs to the nematode receptor-like protein srd family.</text>
</comment>
<evidence type="ECO:0000256" key="4">
    <source>
        <dbReference type="ARBA" id="ARBA00022989"/>
    </source>
</evidence>
<feature type="transmembrane region" description="Helical" evidence="6">
    <location>
        <begin position="106"/>
        <end position="125"/>
    </location>
</feature>
<proteinExistence type="inferred from homology"/>
<protein>
    <recommendedName>
        <fullName evidence="9">7TM GPCR serpentine receptor class x (Srx) domain-containing protein</fullName>
    </recommendedName>
</protein>
<dbReference type="InterPro" id="IPR019421">
    <property type="entry name" value="7TM_GPCR_serpentine_rcpt_Srd"/>
</dbReference>
<dbReference type="SUPFAM" id="SSF81321">
    <property type="entry name" value="Family A G protein-coupled receptor-like"/>
    <property type="match status" value="1"/>
</dbReference>
<evidence type="ECO:0000256" key="2">
    <source>
        <dbReference type="ARBA" id="ARBA00009166"/>
    </source>
</evidence>
<sequence length="212" mass="24069">MIEMLNEWTSLPEDGKCVDAIHFDFTKAFDKVPHVNLLRILKMALDAYAASVSVLMEYSTMMFVTAADLSYMIVIMTCGILSISANLFLLYMITRKSPPHLTPYRIFLGNTALTQLLYSFVMLTIQPRLILHDMNIVVIYLGPAQYLGPWACYMLYIGVINMDFVSDVQSNNIYTNYTVPHLDKYETAVGAKIEQVRMTEAEYLSASKCNVN</sequence>
<feature type="transmembrane region" description="Helical" evidence="6">
    <location>
        <begin position="73"/>
        <end position="94"/>
    </location>
</feature>
<evidence type="ECO:0000256" key="5">
    <source>
        <dbReference type="ARBA" id="ARBA00023136"/>
    </source>
</evidence>
<evidence type="ECO:0000256" key="3">
    <source>
        <dbReference type="ARBA" id="ARBA00022692"/>
    </source>
</evidence>
<keyword evidence="4 6" id="KW-1133">Transmembrane helix</keyword>
<evidence type="ECO:0000256" key="1">
    <source>
        <dbReference type="ARBA" id="ARBA00004141"/>
    </source>
</evidence>
<name>A0A0B1T5G7_OESDE</name>
<keyword evidence="3 6" id="KW-0812">Transmembrane</keyword>
<dbReference type="GO" id="GO:0016020">
    <property type="term" value="C:membrane"/>
    <property type="evidence" value="ECO:0007669"/>
    <property type="project" value="UniProtKB-SubCell"/>
</dbReference>
<dbReference type="PANTHER" id="PTHR22945">
    <property type="entry name" value="SERPENTINE RECEPTOR, CLASS D DELTA"/>
    <property type="match status" value="1"/>
</dbReference>
<reference evidence="7 8" key="1">
    <citation type="submission" date="2014-03" db="EMBL/GenBank/DDBJ databases">
        <title>Draft genome of the hookworm Oesophagostomum dentatum.</title>
        <authorList>
            <person name="Mitreva M."/>
        </authorList>
    </citation>
    <scope>NUCLEOTIDE SEQUENCE [LARGE SCALE GENOMIC DNA]</scope>
    <source>
        <strain evidence="7 8">OD-Hann</strain>
    </source>
</reference>
<dbReference type="AlphaFoldDB" id="A0A0B1T5G7"/>
<evidence type="ECO:0000313" key="7">
    <source>
        <dbReference type="EMBL" id="KHJ92484.1"/>
    </source>
</evidence>
<dbReference type="Proteomes" id="UP000053660">
    <property type="component" value="Unassembled WGS sequence"/>
</dbReference>
<feature type="transmembrane region" description="Helical" evidence="6">
    <location>
        <begin position="137"/>
        <end position="156"/>
    </location>
</feature>
<gene>
    <name evidence="7" type="ORF">OESDEN_07627</name>
</gene>
<evidence type="ECO:0008006" key="9">
    <source>
        <dbReference type="Google" id="ProtNLM"/>
    </source>
</evidence>
<evidence type="ECO:0000256" key="6">
    <source>
        <dbReference type="SAM" id="Phobius"/>
    </source>
</evidence>
<keyword evidence="5 6" id="KW-0472">Membrane</keyword>
<keyword evidence="8" id="KW-1185">Reference proteome</keyword>
<dbReference type="EMBL" id="KN551322">
    <property type="protein sequence ID" value="KHJ92484.1"/>
    <property type="molecule type" value="Genomic_DNA"/>
</dbReference>
<organism evidence="7 8">
    <name type="scientific">Oesophagostomum dentatum</name>
    <name type="common">Nodular worm</name>
    <dbReference type="NCBI Taxonomy" id="61180"/>
    <lineage>
        <taxon>Eukaryota</taxon>
        <taxon>Metazoa</taxon>
        <taxon>Ecdysozoa</taxon>
        <taxon>Nematoda</taxon>
        <taxon>Chromadorea</taxon>
        <taxon>Rhabditida</taxon>
        <taxon>Rhabditina</taxon>
        <taxon>Rhabditomorpha</taxon>
        <taxon>Strongyloidea</taxon>
        <taxon>Strongylidae</taxon>
        <taxon>Oesophagostomum</taxon>
    </lineage>
</organism>
<comment type="subcellular location">
    <subcellularLocation>
        <location evidence="1">Membrane</location>
        <topology evidence="1">Multi-pass membrane protein</topology>
    </subcellularLocation>
</comment>
<accession>A0A0B1T5G7</accession>
<dbReference type="OrthoDB" id="5865070at2759"/>
<dbReference type="Pfam" id="PF10317">
    <property type="entry name" value="7TM_GPCR_Srd"/>
    <property type="match status" value="1"/>
</dbReference>
<dbReference type="InterPro" id="IPR050920">
    <property type="entry name" value="Nematode_rcpt-like_delta"/>
</dbReference>
<evidence type="ECO:0000313" key="8">
    <source>
        <dbReference type="Proteomes" id="UP000053660"/>
    </source>
</evidence>